<evidence type="ECO:0000313" key="6">
    <source>
        <dbReference type="EMBL" id="GAP35393.1"/>
    </source>
</evidence>
<feature type="domain" description="HTH lysR-type" evidence="5">
    <location>
        <begin position="1"/>
        <end position="58"/>
    </location>
</feature>
<dbReference type="SUPFAM" id="SSF53850">
    <property type="entry name" value="Periplasmic binding protein-like II"/>
    <property type="match status" value="1"/>
</dbReference>
<dbReference type="RefSeq" id="WP_054019452.1">
    <property type="nucleotide sequence ID" value="NZ_BBYR01000022.1"/>
</dbReference>
<dbReference type="PANTHER" id="PTHR30126">
    <property type="entry name" value="HTH-TYPE TRANSCRIPTIONAL REGULATOR"/>
    <property type="match status" value="1"/>
</dbReference>
<dbReference type="PROSITE" id="PS50931">
    <property type="entry name" value="HTH_LYSR"/>
    <property type="match status" value="1"/>
</dbReference>
<dbReference type="AlphaFoldDB" id="A0A0K8NYE4"/>
<accession>A0A0K8NYE4</accession>
<dbReference type="Proteomes" id="UP000037660">
    <property type="component" value="Unassembled WGS sequence"/>
</dbReference>
<evidence type="ECO:0000256" key="2">
    <source>
        <dbReference type="ARBA" id="ARBA00023015"/>
    </source>
</evidence>
<dbReference type="InterPro" id="IPR036388">
    <property type="entry name" value="WH-like_DNA-bd_sf"/>
</dbReference>
<sequence>MNIKQIETFVRIVELGSFQAAASVLCASPSTVSARIKELERHLGTELFDRSFHRAQPTARGQAFYEHARRLVEFTSALARDMRAPQAMTGLLRLGVVGVVANTWLPRLVAALRNTCPGVTLRIDANLTRLLLERLGEGRLDLAIVAGEVADPALHGVPLGTDRFVWMSGPGGPQPPADGRALSPRELARHPILALTEDSHHHLIVKHWFRDGGVALAPATSCNSMNVLAELTSRGLGTSLLPRHAYRSELAAGRLVELPTTPDLPAVSFSLVHHRERVPPLADTVAALAQVASDLPSAVT</sequence>
<dbReference type="InterPro" id="IPR036390">
    <property type="entry name" value="WH_DNA-bd_sf"/>
</dbReference>
<evidence type="ECO:0000256" key="1">
    <source>
        <dbReference type="ARBA" id="ARBA00009437"/>
    </source>
</evidence>
<dbReference type="PANTHER" id="PTHR30126:SF77">
    <property type="entry name" value="TRANSCRIPTIONAL REGULATORY PROTEIN"/>
    <property type="match status" value="1"/>
</dbReference>
<comment type="caution">
    <text evidence="6">The sequence shown here is derived from an EMBL/GenBank/DDBJ whole genome shotgun (WGS) entry which is preliminary data.</text>
</comment>
<dbReference type="Pfam" id="PF00126">
    <property type="entry name" value="HTH_1"/>
    <property type="match status" value="1"/>
</dbReference>
<evidence type="ECO:0000256" key="4">
    <source>
        <dbReference type="ARBA" id="ARBA00023163"/>
    </source>
</evidence>
<organism evidence="6 7">
    <name type="scientific">Piscinibacter sakaiensis</name>
    <name type="common">Ideonella sakaiensis</name>
    <dbReference type="NCBI Taxonomy" id="1547922"/>
    <lineage>
        <taxon>Bacteria</taxon>
        <taxon>Pseudomonadati</taxon>
        <taxon>Pseudomonadota</taxon>
        <taxon>Betaproteobacteria</taxon>
        <taxon>Burkholderiales</taxon>
        <taxon>Sphaerotilaceae</taxon>
        <taxon>Piscinibacter</taxon>
    </lineage>
</organism>
<comment type="similarity">
    <text evidence="1">Belongs to the LysR transcriptional regulatory family.</text>
</comment>
<dbReference type="InterPro" id="IPR000847">
    <property type="entry name" value="LysR_HTH_N"/>
</dbReference>
<evidence type="ECO:0000259" key="5">
    <source>
        <dbReference type="PROSITE" id="PS50931"/>
    </source>
</evidence>
<evidence type="ECO:0000256" key="3">
    <source>
        <dbReference type="ARBA" id="ARBA00023125"/>
    </source>
</evidence>
<dbReference type="FunFam" id="1.10.10.10:FF:000001">
    <property type="entry name" value="LysR family transcriptional regulator"/>
    <property type="match status" value="1"/>
</dbReference>
<gene>
    <name evidence="6" type="ORF">ISF6_1164</name>
</gene>
<dbReference type="SUPFAM" id="SSF46785">
    <property type="entry name" value="Winged helix' DNA-binding domain"/>
    <property type="match status" value="1"/>
</dbReference>
<name>A0A0K8NYE4_PISS1</name>
<dbReference type="GO" id="GO:0000976">
    <property type="term" value="F:transcription cis-regulatory region binding"/>
    <property type="evidence" value="ECO:0007669"/>
    <property type="project" value="TreeGrafter"/>
</dbReference>
<dbReference type="CDD" id="cd05466">
    <property type="entry name" value="PBP2_LTTR_substrate"/>
    <property type="match status" value="1"/>
</dbReference>
<dbReference type="Gene3D" id="3.40.190.10">
    <property type="entry name" value="Periplasmic binding protein-like II"/>
    <property type="match status" value="2"/>
</dbReference>
<keyword evidence="7" id="KW-1185">Reference proteome</keyword>
<keyword evidence="3" id="KW-0238">DNA-binding</keyword>
<protein>
    <submittedName>
        <fullName evidence="6">Transcriptional regulator, LysR family</fullName>
    </submittedName>
</protein>
<dbReference type="STRING" id="1547922.ISF6_1164"/>
<keyword evidence="2" id="KW-0805">Transcription regulation</keyword>
<dbReference type="Pfam" id="PF03466">
    <property type="entry name" value="LysR_substrate"/>
    <property type="match status" value="1"/>
</dbReference>
<proteinExistence type="inferred from homology"/>
<dbReference type="GO" id="GO:0003700">
    <property type="term" value="F:DNA-binding transcription factor activity"/>
    <property type="evidence" value="ECO:0007669"/>
    <property type="project" value="InterPro"/>
</dbReference>
<dbReference type="EMBL" id="BBYR01000022">
    <property type="protein sequence ID" value="GAP35393.1"/>
    <property type="molecule type" value="Genomic_DNA"/>
</dbReference>
<evidence type="ECO:0000313" key="7">
    <source>
        <dbReference type="Proteomes" id="UP000037660"/>
    </source>
</evidence>
<reference evidence="6 7" key="2">
    <citation type="journal article" date="2016" name="Science">
        <title>A bacterium that degrades and assimilates poly(ethylene terephthalate).</title>
        <authorList>
            <person name="Yoshida S."/>
            <person name="Hiraga K."/>
            <person name="Takehana T."/>
            <person name="Taniguchi I."/>
            <person name="Yamaji H."/>
            <person name="Maeda Y."/>
            <person name="Toyohara K."/>
            <person name="Miyamoto K."/>
            <person name="Kimura Y."/>
            <person name="Oda K."/>
        </authorList>
    </citation>
    <scope>NUCLEOTIDE SEQUENCE [LARGE SCALE GENOMIC DNA]</scope>
    <source>
        <strain evidence="7">NBRC 110686 / TISTR 2288 / 201-F6</strain>
    </source>
</reference>
<keyword evidence="4" id="KW-0804">Transcription</keyword>
<dbReference type="Gene3D" id="1.10.10.10">
    <property type="entry name" value="Winged helix-like DNA-binding domain superfamily/Winged helix DNA-binding domain"/>
    <property type="match status" value="1"/>
</dbReference>
<dbReference type="InterPro" id="IPR005119">
    <property type="entry name" value="LysR_subst-bd"/>
</dbReference>
<reference evidence="7" key="1">
    <citation type="submission" date="2015-07" db="EMBL/GenBank/DDBJ databases">
        <title>Discovery of a poly(ethylene terephthalate assimilation.</title>
        <authorList>
            <person name="Yoshida S."/>
            <person name="Hiraga K."/>
            <person name="Takehana T."/>
            <person name="Taniguchi I."/>
            <person name="Yamaji H."/>
            <person name="Maeda Y."/>
            <person name="Toyohara K."/>
            <person name="Miyamoto K."/>
            <person name="Kimura Y."/>
            <person name="Oda K."/>
        </authorList>
    </citation>
    <scope>NUCLEOTIDE SEQUENCE [LARGE SCALE GENOMIC DNA]</scope>
    <source>
        <strain evidence="7">NBRC 110686 / TISTR 2288 / 201-F6</strain>
    </source>
</reference>